<keyword evidence="1" id="KW-0472">Membrane</keyword>
<dbReference type="Proteomes" id="UP000800094">
    <property type="component" value="Unassembled WGS sequence"/>
</dbReference>
<dbReference type="EMBL" id="ML987189">
    <property type="protein sequence ID" value="KAF2257003.1"/>
    <property type="molecule type" value="Genomic_DNA"/>
</dbReference>
<dbReference type="SUPFAM" id="SSF52047">
    <property type="entry name" value="RNI-like"/>
    <property type="match status" value="1"/>
</dbReference>
<keyword evidence="3" id="KW-1185">Reference proteome</keyword>
<evidence type="ECO:0000313" key="2">
    <source>
        <dbReference type="EMBL" id="KAF2257003.1"/>
    </source>
</evidence>
<organism evidence="2 3">
    <name type="scientific">Trematosphaeria pertusa</name>
    <dbReference type="NCBI Taxonomy" id="390896"/>
    <lineage>
        <taxon>Eukaryota</taxon>
        <taxon>Fungi</taxon>
        <taxon>Dikarya</taxon>
        <taxon>Ascomycota</taxon>
        <taxon>Pezizomycotina</taxon>
        <taxon>Dothideomycetes</taxon>
        <taxon>Pleosporomycetidae</taxon>
        <taxon>Pleosporales</taxon>
        <taxon>Massarineae</taxon>
        <taxon>Trematosphaeriaceae</taxon>
        <taxon>Trematosphaeria</taxon>
    </lineage>
</organism>
<name>A0A6A6J685_9PLEO</name>
<proteinExistence type="predicted"/>
<dbReference type="GeneID" id="54585147"/>
<keyword evidence="1" id="KW-1133">Transmembrane helix</keyword>
<feature type="transmembrane region" description="Helical" evidence="1">
    <location>
        <begin position="20"/>
        <end position="39"/>
    </location>
</feature>
<protein>
    <submittedName>
        <fullName evidence="2">Uncharacterized protein</fullName>
    </submittedName>
</protein>
<accession>A0A6A6J685</accession>
<dbReference type="AlphaFoldDB" id="A0A6A6J685"/>
<dbReference type="RefSeq" id="XP_033692007.1">
    <property type="nucleotide sequence ID" value="XM_033831817.1"/>
</dbReference>
<evidence type="ECO:0000313" key="3">
    <source>
        <dbReference type="Proteomes" id="UP000800094"/>
    </source>
</evidence>
<dbReference type="OrthoDB" id="3736058at2759"/>
<sequence length="591" mass="66636">MLRNKTSRCSLVYCAKISEAFCLLLVPIARAAAVVLLTANRNLGINPQLLSFKMSLSAISRSPQFDLFSALPNELLLEILDSVADDYNARRKAFSVLSLVCHRFCSLATPLLYETFETGCNEQSELFRQSISARPELAGHVKRFVDRTKSLRGSKQRPLAYLQYADKPYANALERAAQLQVPEDVLRGISERYTPDLENLFLIAQCPNIEELEVTDRDFLIRTPLAYAARNLPLGLYHQFERLHTLSVTVNVWREYHFSALHTIFSLPTLRTLILKEAAMSKVEEHTWWHGDEKWDYTAKSSFIQELVLEQCGMDCIWLASAISACRTLRRFHCEFQHQIYRGMGGEHFYGTVGRALLEHSSSLEDVRINELNGCASFRHPTPVPLVSWEGCYALTYFDLPLYALLAPTGIVVVENSLPPGGQVSRTGGVPIDRVLPRSVCVLTVDVRAHREGASDQFFIDVADAAAQGYLKALSRVEVICRLELRTFGGLLPLHFCHLRRMFESQGVEFIYCVEMVDCEFIAADYNNTLEQYKRSGPDGKEIASHFSLENGCFRGCQPPYEDPLPDLAGKSIYMEPWAGGAEFEWSGNSS</sequence>
<evidence type="ECO:0000256" key="1">
    <source>
        <dbReference type="SAM" id="Phobius"/>
    </source>
</evidence>
<keyword evidence="1" id="KW-0812">Transmembrane</keyword>
<reference evidence="2" key="1">
    <citation type="journal article" date="2020" name="Stud. Mycol.">
        <title>101 Dothideomycetes genomes: a test case for predicting lifestyles and emergence of pathogens.</title>
        <authorList>
            <person name="Haridas S."/>
            <person name="Albert R."/>
            <person name="Binder M."/>
            <person name="Bloem J."/>
            <person name="Labutti K."/>
            <person name="Salamov A."/>
            <person name="Andreopoulos B."/>
            <person name="Baker S."/>
            <person name="Barry K."/>
            <person name="Bills G."/>
            <person name="Bluhm B."/>
            <person name="Cannon C."/>
            <person name="Castanera R."/>
            <person name="Culley D."/>
            <person name="Daum C."/>
            <person name="Ezra D."/>
            <person name="Gonzalez J."/>
            <person name="Henrissat B."/>
            <person name="Kuo A."/>
            <person name="Liang C."/>
            <person name="Lipzen A."/>
            <person name="Lutzoni F."/>
            <person name="Magnuson J."/>
            <person name="Mondo S."/>
            <person name="Nolan M."/>
            <person name="Ohm R."/>
            <person name="Pangilinan J."/>
            <person name="Park H.-J."/>
            <person name="Ramirez L."/>
            <person name="Alfaro M."/>
            <person name="Sun H."/>
            <person name="Tritt A."/>
            <person name="Yoshinaga Y."/>
            <person name="Zwiers L.-H."/>
            <person name="Turgeon B."/>
            <person name="Goodwin S."/>
            <person name="Spatafora J."/>
            <person name="Crous P."/>
            <person name="Grigoriev I."/>
        </authorList>
    </citation>
    <scope>NUCLEOTIDE SEQUENCE</scope>
    <source>
        <strain evidence="2">CBS 122368</strain>
    </source>
</reference>
<gene>
    <name evidence="2" type="ORF">BU26DRAFT_546180</name>
</gene>